<proteinExistence type="predicted"/>
<name>A0A0E9W8D9_ANGAN</name>
<dbReference type="EMBL" id="GBXM01022757">
    <property type="protein sequence ID" value="JAH85820.1"/>
    <property type="molecule type" value="Transcribed_RNA"/>
</dbReference>
<organism evidence="1">
    <name type="scientific">Anguilla anguilla</name>
    <name type="common">European freshwater eel</name>
    <name type="synonym">Muraena anguilla</name>
    <dbReference type="NCBI Taxonomy" id="7936"/>
    <lineage>
        <taxon>Eukaryota</taxon>
        <taxon>Metazoa</taxon>
        <taxon>Chordata</taxon>
        <taxon>Craniata</taxon>
        <taxon>Vertebrata</taxon>
        <taxon>Euteleostomi</taxon>
        <taxon>Actinopterygii</taxon>
        <taxon>Neopterygii</taxon>
        <taxon>Teleostei</taxon>
        <taxon>Anguilliformes</taxon>
        <taxon>Anguillidae</taxon>
        <taxon>Anguilla</taxon>
    </lineage>
</organism>
<sequence length="46" mass="5451">MKQDICTIYNTNADQFIFIILEEIKCHKCNCSDKKSKMNLHFLSLQ</sequence>
<evidence type="ECO:0000313" key="1">
    <source>
        <dbReference type="EMBL" id="JAH85820.1"/>
    </source>
</evidence>
<reference evidence="1" key="2">
    <citation type="journal article" date="2015" name="Fish Shellfish Immunol.">
        <title>Early steps in the European eel (Anguilla anguilla)-Vibrio vulnificus interaction in the gills: Role of the RtxA13 toxin.</title>
        <authorList>
            <person name="Callol A."/>
            <person name="Pajuelo D."/>
            <person name="Ebbesson L."/>
            <person name="Teles M."/>
            <person name="MacKenzie S."/>
            <person name="Amaro C."/>
        </authorList>
    </citation>
    <scope>NUCLEOTIDE SEQUENCE</scope>
</reference>
<accession>A0A0E9W8D9</accession>
<reference evidence="1" key="1">
    <citation type="submission" date="2014-11" db="EMBL/GenBank/DDBJ databases">
        <authorList>
            <person name="Amaro Gonzalez C."/>
        </authorList>
    </citation>
    <scope>NUCLEOTIDE SEQUENCE</scope>
</reference>
<dbReference type="AlphaFoldDB" id="A0A0E9W8D9"/>
<protein>
    <submittedName>
        <fullName evidence="1">Uncharacterized protein</fullName>
    </submittedName>
</protein>